<dbReference type="Proteomes" id="UP001500843">
    <property type="component" value="Unassembled WGS sequence"/>
</dbReference>
<evidence type="ECO:0000313" key="1">
    <source>
        <dbReference type="EMBL" id="GAA4714441.1"/>
    </source>
</evidence>
<comment type="caution">
    <text evidence="1">The sequence shown here is derived from an EMBL/GenBank/DDBJ whole genome shotgun (WGS) entry which is preliminary data.</text>
</comment>
<reference evidence="2" key="1">
    <citation type="journal article" date="2019" name="Int. J. Syst. Evol. Microbiol.">
        <title>The Global Catalogue of Microorganisms (GCM) 10K type strain sequencing project: providing services to taxonomists for standard genome sequencing and annotation.</title>
        <authorList>
            <consortium name="The Broad Institute Genomics Platform"/>
            <consortium name="The Broad Institute Genome Sequencing Center for Infectious Disease"/>
            <person name="Wu L."/>
            <person name="Ma J."/>
        </authorList>
    </citation>
    <scope>NUCLEOTIDE SEQUENCE [LARGE SCALE GENOMIC DNA]</scope>
    <source>
        <strain evidence="2">JCM 17975</strain>
    </source>
</reference>
<evidence type="ECO:0000313" key="2">
    <source>
        <dbReference type="Proteomes" id="UP001500843"/>
    </source>
</evidence>
<organism evidence="1 2">
    <name type="scientific">Promicromonospora umidemergens</name>
    <dbReference type="NCBI Taxonomy" id="629679"/>
    <lineage>
        <taxon>Bacteria</taxon>
        <taxon>Bacillati</taxon>
        <taxon>Actinomycetota</taxon>
        <taxon>Actinomycetes</taxon>
        <taxon>Micrococcales</taxon>
        <taxon>Promicromonosporaceae</taxon>
        <taxon>Promicromonospora</taxon>
    </lineage>
</organism>
<accession>A0ABP8XTU7</accession>
<proteinExistence type="predicted"/>
<dbReference type="EMBL" id="BAABHM010000018">
    <property type="protein sequence ID" value="GAA4714441.1"/>
    <property type="molecule type" value="Genomic_DNA"/>
</dbReference>
<evidence type="ECO:0008006" key="3">
    <source>
        <dbReference type="Google" id="ProtNLM"/>
    </source>
</evidence>
<keyword evidence="2" id="KW-1185">Reference proteome</keyword>
<sequence>MATSAEVMRRCGHSDVTVVLRYQKATMARDIELAARMSVTAGEEIRLEVERAKSKRGRAA</sequence>
<gene>
    <name evidence="1" type="ORF">GCM10023198_42070</name>
</gene>
<protein>
    <recommendedName>
        <fullName evidence="3">Phage integrase family protein</fullName>
    </recommendedName>
</protein>
<name>A0ABP8XTU7_9MICO</name>
<dbReference type="RefSeq" id="WP_253873747.1">
    <property type="nucleotide sequence ID" value="NZ_BAABHM010000018.1"/>
</dbReference>